<keyword evidence="2" id="KW-0175">Coiled coil</keyword>
<dbReference type="EMBL" id="OV121138">
    <property type="protein sequence ID" value="CAH0560588.1"/>
    <property type="molecule type" value="Genomic_DNA"/>
</dbReference>
<sequence>MLEEHSRRRSIARTPPKEIRARLTPETTSFPEDKNEYGKRGRGGKENPEQMHKEMTYLEKLIAQTCQGIDEIYKQTVEITNTKTETKCAPRKLNDLATKLKSIRVNNFMKAIQEDLSQKCPRLSSEDTIRHTSSGTQPHSRTIGTQTEEEIGTQEETEAYNAMEIRELIEGTNAGDAMKVFKVPWLEEAYKNTKIMEGNPLGAPKEFDQAVFPLESEITLLKRILRQGKDKYPELLELENEETYITRTVQTSKEKTTNFIYMIRVKGQEEGDIISSVQSLAKTMTENERTKVAIPRISNIEVNKLRKMIEIAEGRNEEESTLFVKDDKKTYAELLKDIREEIKSDPNLKIKTIRETKKGELMVTMNKQDHNFETLKQKIKEKMGDDCVRAKRADKNRKVIHIKGMDALTTEEEIMEALDDRAGEGKEIEITSLRPAYGNTKIATIRTREAISKILLETGKIYIGVSNCEMYLRKEIRRCYRCWDHNHIARECQGQDRKGNNALKKEFLDLKAEIQNKVLILKEKNTELQNENKALKQKILSIERKQKKYNLLAYGVKGNEEENTLQIQCDIKDFRDINRIGKASKNQPRPVAIEVVNNNLKYNILKKSAENKELKANNSIEYTQEDYEERKKLYKYLKSARENKLNAKIKRNRLVLDSGEYSANDLENNPDLLNLEKSSDLQSNDQEDGDRKRKSEDSPSKETLAIPKKNQKQEKIIRVVLISKIT</sequence>
<proteinExistence type="predicted"/>
<protein>
    <recommendedName>
        <fullName evidence="4">CCHC-type domain-containing protein</fullName>
    </recommendedName>
</protein>
<evidence type="ECO:0000256" key="1">
    <source>
        <dbReference type="PROSITE-ProRule" id="PRU00047"/>
    </source>
</evidence>
<dbReference type="OrthoDB" id="6748443at2759"/>
<accession>A0A9P0FKA3</accession>
<reference evidence="5" key="1">
    <citation type="submission" date="2021-12" db="EMBL/GenBank/DDBJ databases">
        <authorList>
            <person name="King R."/>
        </authorList>
    </citation>
    <scope>NUCLEOTIDE SEQUENCE</scope>
</reference>
<evidence type="ECO:0000313" key="5">
    <source>
        <dbReference type="EMBL" id="CAH0560588.1"/>
    </source>
</evidence>
<dbReference type="GO" id="GO:0008270">
    <property type="term" value="F:zinc ion binding"/>
    <property type="evidence" value="ECO:0007669"/>
    <property type="project" value="UniProtKB-KW"/>
</dbReference>
<feature type="domain" description="CCHC-type" evidence="4">
    <location>
        <begin position="477"/>
        <end position="492"/>
    </location>
</feature>
<evidence type="ECO:0000256" key="3">
    <source>
        <dbReference type="SAM" id="MobiDB-lite"/>
    </source>
</evidence>
<gene>
    <name evidence="5" type="ORF">MELIAE_LOCUS10321</name>
</gene>
<keyword evidence="6" id="KW-1185">Reference proteome</keyword>
<dbReference type="AlphaFoldDB" id="A0A9P0FKA3"/>
<keyword evidence="1" id="KW-0479">Metal-binding</keyword>
<dbReference type="InterPro" id="IPR001878">
    <property type="entry name" value="Znf_CCHC"/>
</dbReference>
<feature type="region of interest" description="Disordered" evidence="3">
    <location>
        <begin position="1"/>
        <end position="49"/>
    </location>
</feature>
<name>A0A9P0FKA3_BRAAE</name>
<feature type="compositionally biased region" description="Basic and acidic residues" evidence="3">
    <location>
        <begin position="689"/>
        <end position="700"/>
    </location>
</feature>
<keyword evidence="1" id="KW-0862">Zinc</keyword>
<dbReference type="PROSITE" id="PS50158">
    <property type="entry name" value="ZF_CCHC"/>
    <property type="match status" value="1"/>
</dbReference>
<feature type="coiled-coil region" evidence="2">
    <location>
        <begin position="511"/>
        <end position="545"/>
    </location>
</feature>
<evidence type="ECO:0000313" key="6">
    <source>
        <dbReference type="Proteomes" id="UP001154078"/>
    </source>
</evidence>
<feature type="compositionally biased region" description="Basic and acidic residues" evidence="3">
    <location>
        <begin position="31"/>
        <end position="49"/>
    </location>
</feature>
<organism evidence="5 6">
    <name type="scientific">Brassicogethes aeneus</name>
    <name type="common">Rape pollen beetle</name>
    <name type="synonym">Meligethes aeneus</name>
    <dbReference type="NCBI Taxonomy" id="1431903"/>
    <lineage>
        <taxon>Eukaryota</taxon>
        <taxon>Metazoa</taxon>
        <taxon>Ecdysozoa</taxon>
        <taxon>Arthropoda</taxon>
        <taxon>Hexapoda</taxon>
        <taxon>Insecta</taxon>
        <taxon>Pterygota</taxon>
        <taxon>Neoptera</taxon>
        <taxon>Endopterygota</taxon>
        <taxon>Coleoptera</taxon>
        <taxon>Polyphaga</taxon>
        <taxon>Cucujiformia</taxon>
        <taxon>Nitidulidae</taxon>
        <taxon>Meligethinae</taxon>
        <taxon>Brassicogethes</taxon>
    </lineage>
</organism>
<evidence type="ECO:0000256" key="2">
    <source>
        <dbReference type="SAM" id="Coils"/>
    </source>
</evidence>
<keyword evidence="1" id="KW-0863">Zinc-finger</keyword>
<feature type="compositionally biased region" description="Low complexity" evidence="3">
    <location>
        <begin position="667"/>
        <end position="676"/>
    </location>
</feature>
<dbReference type="Proteomes" id="UP001154078">
    <property type="component" value="Chromosome 7"/>
</dbReference>
<dbReference type="GO" id="GO:0003676">
    <property type="term" value="F:nucleic acid binding"/>
    <property type="evidence" value="ECO:0007669"/>
    <property type="project" value="InterPro"/>
</dbReference>
<evidence type="ECO:0000259" key="4">
    <source>
        <dbReference type="PROSITE" id="PS50158"/>
    </source>
</evidence>
<feature type="region of interest" description="Disordered" evidence="3">
    <location>
        <begin position="667"/>
        <end position="709"/>
    </location>
</feature>